<dbReference type="Pfam" id="PF00005">
    <property type="entry name" value="ABC_tran"/>
    <property type="match status" value="1"/>
</dbReference>
<sequence>MQANNVSAVSAVAVGRQIASGDWVLRECSVTFSPGSLTAIVGASGAGKTSLMYCLSGLDAPTAGQVLVEGHDVYAMSRQARATFLRSRVGFVFQQYNLVSYLSVEENVALPLSLAGRQVDRQVLTRLLERFGLAAKAGTAAGALSGGEQQRVALCRVLLLRPAVVFADEPTGALDSANSRLVLEVLRELADAGITVVMVTHDVDAAVRADRVVFMRDGSITGVGSGLDAGQVLAGMRQRVRGREVR</sequence>
<proteinExistence type="predicted"/>
<evidence type="ECO:0000256" key="2">
    <source>
        <dbReference type="ARBA" id="ARBA00022741"/>
    </source>
</evidence>
<dbReference type="InterPro" id="IPR015854">
    <property type="entry name" value="ABC_transpr_LolD-like"/>
</dbReference>
<evidence type="ECO:0000256" key="3">
    <source>
        <dbReference type="ARBA" id="ARBA00022840"/>
    </source>
</evidence>
<protein>
    <submittedName>
        <fullName evidence="5">ABC-type lipoprotein export system ATPase subunit</fullName>
    </submittedName>
</protein>
<dbReference type="InterPro" id="IPR017871">
    <property type="entry name" value="ABC_transporter-like_CS"/>
</dbReference>
<dbReference type="InterPro" id="IPR017911">
    <property type="entry name" value="MacB-like_ATP-bd"/>
</dbReference>
<dbReference type="SMART" id="SM00382">
    <property type="entry name" value="AAA"/>
    <property type="match status" value="1"/>
</dbReference>
<keyword evidence="1" id="KW-0813">Transport</keyword>
<keyword evidence="6" id="KW-1185">Reference proteome</keyword>
<dbReference type="Gene3D" id="3.40.50.300">
    <property type="entry name" value="P-loop containing nucleotide triphosphate hydrolases"/>
    <property type="match status" value="1"/>
</dbReference>
<dbReference type="AlphaFoldDB" id="A0A542ZCN3"/>
<dbReference type="PANTHER" id="PTHR24220">
    <property type="entry name" value="IMPORT ATP-BINDING PROTEIN"/>
    <property type="match status" value="1"/>
</dbReference>
<reference evidence="5 6" key="1">
    <citation type="submission" date="2019-06" db="EMBL/GenBank/DDBJ databases">
        <title>Sequencing the genomes of 1000 actinobacteria strains.</title>
        <authorList>
            <person name="Klenk H.-P."/>
        </authorList>
    </citation>
    <scope>NUCLEOTIDE SEQUENCE [LARGE SCALE GENOMIC DNA]</scope>
    <source>
        <strain evidence="5 6">DSM 8251</strain>
    </source>
</reference>
<evidence type="ECO:0000313" key="6">
    <source>
        <dbReference type="Proteomes" id="UP000316196"/>
    </source>
</evidence>
<dbReference type="PROSITE" id="PS00211">
    <property type="entry name" value="ABC_TRANSPORTER_1"/>
    <property type="match status" value="1"/>
</dbReference>
<dbReference type="GO" id="GO:0016887">
    <property type="term" value="F:ATP hydrolysis activity"/>
    <property type="evidence" value="ECO:0007669"/>
    <property type="project" value="InterPro"/>
</dbReference>
<dbReference type="Proteomes" id="UP000316196">
    <property type="component" value="Unassembled WGS sequence"/>
</dbReference>
<dbReference type="PROSITE" id="PS50893">
    <property type="entry name" value="ABC_TRANSPORTER_2"/>
    <property type="match status" value="1"/>
</dbReference>
<dbReference type="SUPFAM" id="SSF52540">
    <property type="entry name" value="P-loop containing nucleoside triphosphate hydrolases"/>
    <property type="match status" value="1"/>
</dbReference>
<accession>A0A542ZCN3</accession>
<name>A0A542ZCN3_9ACTN</name>
<dbReference type="GO" id="GO:0022857">
    <property type="term" value="F:transmembrane transporter activity"/>
    <property type="evidence" value="ECO:0007669"/>
    <property type="project" value="TreeGrafter"/>
</dbReference>
<dbReference type="InterPro" id="IPR027417">
    <property type="entry name" value="P-loop_NTPase"/>
</dbReference>
<evidence type="ECO:0000256" key="1">
    <source>
        <dbReference type="ARBA" id="ARBA00022448"/>
    </source>
</evidence>
<dbReference type="InterPro" id="IPR003439">
    <property type="entry name" value="ABC_transporter-like_ATP-bd"/>
</dbReference>
<dbReference type="GO" id="GO:0005886">
    <property type="term" value="C:plasma membrane"/>
    <property type="evidence" value="ECO:0007669"/>
    <property type="project" value="TreeGrafter"/>
</dbReference>
<comment type="caution">
    <text evidence="5">The sequence shown here is derived from an EMBL/GenBank/DDBJ whole genome shotgun (WGS) entry which is preliminary data.</text>
</comment>
<dbReference type="PANTHER" id="PTHR24220:SF685">
    <property type="entry name" value="ABC TRANSPORTER RELATED"/>
    <property type="match status" value="1"/>
</dbReference>
<keyword evidence="5" id="KW-0449">Lipoprotein</keyword>
<dbReference type="InterPro" id="IPR003593">
    <property type="entry name" value="AAA+_ATPase"/>
</dbReference>
<gene>
    <name evidence="5" type="ORF">FB460_1861</name>
</gene>
<organism evidence="5 6">
    <name type="scientific">Propioniferax innocua</name>
    <dbReference type="NCBI Taxonomy" id="1753"/>
    <lineage>
        <taxon>Bacteria</taxon>
        <taxon>Bacillati</taxon>
        <taxon>Actinomycetota</taxon>
        <taxon>Actinomycetes</taxon>
        <taxon>Propionibacteriales</taxon>
        <taxon>Propionibacteriaceae</taxon>
        <taxon>Propioniferax</taxon>
    </lineage>
</organism>
<evidence type="ECO:0000259" key="4">
    <source>
        <dbReference type="PROSITE" id="PS50893"/>
    </source>
</evidence>
<keyword evidence="2" id="KW-0547">Nucleotide-binding</keyword>
<keyword evidence="3" id="KW-0067">ATP-binding</keyword>
<feature type="domain" description="ABC transporter" evidence="4">
    <location>
        <begin position="1"/>
        <end position="242"/>
    </location>
</feature>
<dbReference type="EMBL" id="VFOR01000002">
    <property type="protein sequence ID" value="TQL58010.1"/>
    <property type="molecule type" value="Genomic_DNA"/>
</dbReference>
<evidence type="ECO:0000313" key="5">
    <source>
        <dbReference type="EMBL" id="TQL58010.1"/>
    </source>
</evidence>
<dbReference type="GO" id="GO:0005524">
    <property type="term" value="F:ATP binding"/>
    <property type="evidence" value="ECO:0007669"/>
    <property type="project" value="UniProtKB-KW"/>
</dbReference>
<dbReference type="CDD" id="cd03255">
    <property type="entry name" value="ABC_MJ0796_LolCDE_FtsE"/>
    <property type="match status" value="1"/>
</dbReference>